<evidence type="ECO:0008006" key="2">
    <source>
        <dbReference type="Google" id="ProtNLM"/>
    </source>
</evidence>
<organism evidence="1">
    <name type="scientific">uncultured Caudovirales phage</name>
    <dbReference type="NCBI Taxonomy" id="2100421"/>
    <lineage>
        <taxon>Viruses</taxon>
        <taxon>Duplodnaviria</taxon>
        <taxon>Heunggongvirae</taxon>
        <taxon>Uroviricota</taxon>
        <taxon>Caudoviricetes</taxon>
        <taxon>Peduoviridae</taxon>
        <taxon>Maltschvirus</taxon>
        <taxon>Maltschvirus maltsch</taxon>
    </lineage>
</organism>
<gene>
    <name evidence="1" type="ORF">UFOVP760_236</name>
</gene>
<name>A0A6J7X986_9CAUD</name>
<protein>
    <recommendedName>
        <fullName evidence="2">Clostridium phage phiCTP1, Gp74</fullName>
    </recommendedName>
</protein>
<reference evidence="1" key="1">
    <citation type="submission" date="2020-05" db="EMBL/GenBank/DDBJ databases">
        <authorList>
            <person name="Chiriac C."/>
            <person name="Salcher M."/>
            <person name="Ghai R."/>
            <person name="Kavagutti S V."/>
        </authorList>
    </citation>
    <scope>NUCLEOTIDE SEQUENCE</scope>
</reference>
<accession>A0A6J7X986</accession>
<dbReference type="EMBL" id="LR798360">
    <property type="protein sequence ID" value="CAB5226462.1"/>
    <property type="molecule type" value="Genomic_DNA"/>
</dbReference>
<proteinExistence type="predicted"/>
<sequence length="115" mass="13038">MSIEEIVKAIETQYPQTCAEFKQIQHEHYLTFCKKQFDYGPGNISLGSSLNTAEERKASISAIVVRLNDKLQRLINLVLRKNSLESANESVFDAFLDTAVYSIIAEIVNRGKWAK</sequence>
<evidence type="ECO:0000313" key="1">
    <source>
        <dbReference type="EMBL" id="CAB5226462.1"/>
    </source>
</evidence>